<evidence type="ECO:0000313" key="2">
    <source>
        <dbReference type="Proteomes" id="UP000184608"/>
    </source>
</evidence>
<evidence type="ECO:0000313" key="1">
    <source>
        <dbReference type="EMBL" id="SHH62925.1"/>
    </source>
</evidence>
<name>A0A1M5UIU0_9VIBR</name>
<dbReference type="Proteomes" id="UP000184608">
    <property type="component" value="Unassembled WGS sequence"/>
</dbReference>
<dbReference type="AlphaFoldDB" id="A0A1M5UIU0"/>
<proteinExistence type="predicted"/>
<reference evidence="1 2" key="1">
    <citation type="submission" date="2016-11" db="EMBL/GenBank/DDBJ databases">
        <authorList>
            <person name="Jaros S."/>
            <person name="Januszkiewicz K."/>
            <person name="Wedrychowicz H."/>
        </authorList>
    </citation>
    <scope>NUCLEOTIDE SEQUENCE [LARGE SCALE GENOMIC DNA]</scope>
    <source>
        <strain evidence="1 2">CECT 7868</strain>
    </source>
</reference>
<protein>
    <submittedName>
        <fullName evidence="1">Uncharacterized protein</fullName>
    </submittedName>
</protein>
<dbReference type="EMBL" id="FQXZ01000002">
    <property type="protein sequence ID" value="SHH62925.1"/>
    <property type="molecule type" value="Genomic_DNA"/>
</dbReference>
<sequence length="168" mass="17981">MVEVQGAWPDGFKSGNRDACPSGTVRHNNGGGCATTNTPSSVFVGPYATVLGGTVTGNSRIEDHATIIHGNVSGQSTVGALTLLGSESNMPYSWYHTFTVKDSATVKSTFYPMGWFGDKTASGNVTLLGDLEYYSDKSSNFFYGLVNDSWNGDSSINDVTVKPPYVWR</sequence>
<accession>A0A1M5UIU0</accession>
<gene>
    <name evidence="1" type="ORF">VA7868_00104</name>
</gene>
<dbReference type="STRING" id="1216006.VA7868_00104"/>
<keyword evidence="2" id="KW-1185">Reference proteome</keyword>
<organism evidence="1 2">
    <name type="scientific">Vibrio aerogenes CECT 7868</name>
    <dbReference type="NCBI Taxonomy" id="1216006"/>
    <lineage>
        <taxon>Bacteria</taxon>
        <taxon>Pseudomonadati</taxon>
        <taxon>Pseudomonadota</taxon>
        <taxon>Gammaproteobacteria</taxon>
        <taxon>Vibrionales</taxon>
        <taxon>Vibrionaceae</taxon>
        <taxon>Vibrio</taxon>
    </lineage>
</organism>